<keyword evidence="2" id="KW-0472">Membrane</keyword>
<sequence>MRSFFALVFWICGCIWFDVSTIPALMLLLLLKNWFVKWITGPSSHTVTDEYDMASDDEDDDDKEKEEKKTIKERLQAIQEVSQTVQNTIGYLASLGESVKK</sequence>
<name>A0A1B0DNA5_PHLPP</name>
<feature type="transmembrane region" description="Helical" evidence="2">
    <location>
        <begin position="6"/>
        <end position="31"/>
    </location>
</feature>
<keyword evidence="4" id="KW-1185">Reference proteome</keyword>
<keyword evidence="2" id="KW-1133">Transmembrane helix</keyword>
<dbReference type="EnsemblMetazoa" id="PPAI009950-RA">
    <property type="protein sequence ID" value="PPAI009950-PA"/>
    <property type="gene ID" value="PPAI009950"/>
</dbReference>
<proteinExistence type="predicted"/>
<keyword evidence="2" id="KW-0812">Transmembrane</keyword>
<organism evidence="3 4">
    <name type="scientific">Phlebotomus papatasi</name>
    <name type="common">Sandfly</name>
    <dbReference type="NCBI Taxonomy" id="29031"/>
    <lineage>
        <taxon>Eukaryota</taxon>
        <taxon>Metazoa</taxon>
        <taxon>Ecdysozoa</taxon>
        <taxon>Arthropoda</taxon>
        <taxon>Hexapoda</taxon>
        <taxon>Insecta</taxon>
        <taxon>Pterygota</taxon>
        <taxon>Neoptera</taxon>
        <taxon>Endopterygota</taxon>
        <taxon>Diptera</taxon>
        <taxon>Nematocera</taxon>
        <taxon>Psychodoidea</taxon>
        <taxon>Psychodidae</taxon>
        <taxon>Phlebotomus</taxon>
        <taxon>Phlebotomus</taxon>
    </lineage>
</organism>
<dbReference type="VEuPathDB" id="VectorBase:PPAI009950"/>
<dbReference type="EMBL" id="AJVK01007468">
    <property type="status" value="NOT_ANNOTATED_CDS"/>
    <property type="molecule type" value="Genomic_DNA"/>
</dbReference>
<accession>A0A1B0DNA5</accession>
<evidence type="ECO:0000313" key="3">
    <source>
        <dbReference type="EnsemblMetazoa" id="PPAI009950-PA"/>
    </source>
</evidence>
<evidence type="ECO:0000256" key="2">
    <source>
        <dbReference type="SAM" id="Phobius"/>
    </source>
</evidence>
<evidence type="ECO:0000256" key="1">
    <source>
        <dbReference type="SAM" id="MobiDB-lite"/>
    </source>
</evidence>
<evidence type="ECO:0000313" key="4">
    <source>
        <dbReference type="Proteomes" id="UP000092462"/>
    </source>
</evidence>
<feature type="compositionally biased region" description="Acidic residues" evidence="1">
    <location>
        <begin position="49"/>
        <end position="64"/>
    </location>
</feature>
<dbReference type="VEuPathDB" id="VectorBase:PPAPM1_004221"/>
<feature type="region of interest" description="Disordered" evidence="1">
    <location>
        <begin position="49"/>
        <end position="69"/>
    </location>
</feature>
<dbReference type="AlphaFoldDB" id="A0A1B0DNA5"/>
<protein>
    <submittedName>
        <fullName evidence="3">Uncharacterized protein</fullName>
    </submittedName>
</protein>
<dbReference type="Proteomes" id="UP000092462">
    <property type="component" value="Unassembled WGS sequence"/>
</dbReference>
<reference evidence="3" key="1">
    <citation type="submission" date="2022-08" db="UniProtKB">
        <authorList>
            <consortium name="EnsemblMetazoa"/>
        </authorList>
    </citation>
    <scope>IDENTIFICATION</scope>
    <source>
        <strain evidence="3">Israel</strain>
    </source>
</reference>